<accession>A0A7S2RJY7</accession>
<sequence>MVHHFFGTPEIGADLSAALPKASVVLYDAKGMYNAVKDGCFTLAPEERTDTKAYSFSTVQGYKTAAKSASNIEVSGKGEYLVSSVSASYTSSQDTEQKVNNQFSYAKAHVKSELQIATVVNNCMGAGRGMAKYMTESSRMLWRALKADPDNQDIARAFNEHFRALQTSKWSLGGLYAYDMKVTLMENSELDTEAMDKGIKAAANIKVGAYGAEMELEMSKAFTRETEKTSMKTKFDFVDTGIAPCPELATFLRTNRTDKSELEKKIKKAFQDDFQAWTPHRSIGYTSSLEMMLAAEGGGSDSNLQAKLAQALFEENVSCNQVKVRGFRLIRNLTEGEDGTLTLTCKKPNPNNVPQALCKFERGAGEIVLERTSGDYGMLNQHTFLIHYVGSKDYHGVAEGILSLCKGNDLHGHLCAVKYDVSFGTSTFGTFGYNGTHDAFTYTGYAQTEFKNAAHRENVAEKLNLQPEGEYYRNSDTRLYGYHYFLNRDARFVGHSPGHAENQHTYLQHVNGIRPSIDGTSPVLCNE</sequence>
<reference evidence="1" key="1">
    <citation type="submission" date="2021-01" db="EMBL/GenBank/DDBJ databases">
        <authorList>
            <person name="Corre E."/>
            <person name="Pelletier E."/>
            <person name="Niang G."/>
            <person name="Scheremetjew M."/>
            <person name="Finn R."/>
            <person name="Kale V."/>
            <person name="Holt S."/>
            <person name="Cochrane G."/>
            <person name="Meng A."/>
            <person name="Brown T."/>
            <person name="Cohen L."/>
        </authorList>
    </citation>
    <scope>NUCLEOTIDE SEQUENCE</scope>
    <source>
        <strain evidence="1">NY070348D</strain>
    </source>
</reference>
<proteinExistence type="predicted"/>
<dbReference type="AlphaFoldDB" id="A0A7S2RJY7"/>
<gene>
    <name evidence="1" type="ORF">QSP1433_LOCUS4246</name>
</gene>
<evidence type="ECO:0000313" key="1">
    <source>
        <dbReference type="EMBL" id="CAD9673246.1"/>
    </source>
</evidence>
<organism evidence="1">
    <name type="scientific">Mucochytrium quahogii</name>
    <dbReference type="NCBI Taxonomy" id="96639"/>
    <lineage>
        <taxon>Eukaryota</taxon>
        <taxon>Sar</taxon>
        <taxon>Stramenopiles</taxon>
        <taxon>Bigyra</taxon>
        <taxon>Labyrinthulomycetes</taxon>
        <taxon>Thraustochytrida</taxon>
        <taxon>Thraustochytriidae</taxon>
        <taxon>Mucochytrium</taxon>
    </lineage>
</organism>
<name>A0A7S2RJY7_9STRA</name>
<protein>
    <submittedName>
        <fullName evidence="1">Uncharacterized protein</fullName>
    </submittedName>
</protein>
<dbReference type="EMBL" id="HBHK01006962">
    <property type="protein sequence ID" value="CAD9673246.1"/>
    <property type="molecule type" value="Transcribed_RNA"/>
</dbReference>